<reference evidence="2 3" key="1">
    <citation type="submission" date="2024-10" db="EMBL/GenBank/DDBJ databases">
        <authorList>
            <person name="Kim D."/>
        </authorList>
    </citation>
    <scope>NUCLEOTIDE SEQUENCE [LARGE SCALE GENOMIC DNA]</scope>
    <source>
        <strain evidence="2">Taebaek</strain>
    </source>
</reference>
<dbReference type="AlphaFoldDB" id="A0ABD2JPY5"/>
<dbReference type="InterPro" id="IPR044736">
    <property type="entry name" value="Gid1/RanBPM/SPLA_SPRY"/>
</dbReference>
<organism evidence="2 3">
    <name type="scientific">Heterodera schachtii</name>
    <name type="common">Sugarbeet cyst nematode worm</name>
    <name type="synonym">Tylenchus schachtii</name>
    <dbReference type="NCBI Taxonomy" id="97005"/>
    <lineage>
        <taxon>Eukaryota</taxon>
        <taxon>Metazoa</taxon>
        <taxon>Ecdysozoa</taxon>
        <taxon>Nematoda</taxon>
        <taxon>Chromadorea</taxon>
        <taxon>Rhabditida</taxon>
        <taxon>Tylenchina</taxon>
        <taxon>Tylenchomorpha</taxon>
        <taxon>Tylenchoidea</taxon>
        <taxon>Heteroderidae</taxon>
        <taxon>Heteroderinae</taxon>
        <taxon>Heterodera</taxon>
    </lineage>
</organism>
<sequence>MLNGNRLTDNWTKNEKEKSFLQMVEQFQLEEEKMKKHMEESEQKWAEILLTNGRQFEKGIANSDEENWRKQMEENERQWAVGRMNGRQLSEMEIANHWDPPSPCPASLLLTSPGALCVEHTGPNNECFSVLAKWPIPKTGTFYFEVKCSSRHMKMGAAIGLATKQMPSDEWVGQCRGTYSYSSHGILYGHNVAGRDEQCFAPCFYENVPPFGYYDVVGCGIDLATRQIFYTKNGRRLVTPILLVAPLSVDLFPCVSLCCSKMEANFGPNDFNYKNSNAIPKRTSDE</sequence>
<feature type="domain" description="B30.2/SPRY" evidence="1">
    <location>
        <begin position="76"/>
        <end position="271"/>
    </location>
</feature>
<dbReference type="CDD" id="cd12885">
    <property type="entry name" value="SPRY_RanBP_like"/>
    <property type="match status" value="1"/>
</dbReference>
<dbReference type="InterPro" id="IPR043136">
    <property type="entry name" value="B30.2/SPRY_sf"/>
</dbReference>
<dbReference type="Pfam" id="PF00622">
    <property type="entry name" value="SPRY"/>
    <property type="match status" value="1"/>
</dbReference>
<protein>
    <recommendedName>
        <fullName evidence="1">B30.2/SPRY domain-containing protein</fullName>
    </recommendedName>
</protein>
<name>A0ABD2JPY5_HETSC</name>
<evidence type="ECO:0000259" key="1">
    <source>
        <dbReference type="PROSITE" id="PS50188"/>
    </source>
</evidence>
<dbReference type="Proteomes" id="UP001620645">
    <property type="component" value="Unassembled WGS sequence"/>
</dbReference>
<dbReference type="InterPro" id="IPR013320">
    <property type="entry name" value="ConA-like_dom_sf"/>
</dbReference>
<keyword evidence="3" id="KW-1185">Reference proteome</keyword>
<proteinExistence type="predicted"/>
<evidence type="ECO:0000313" key="2">
    <source>
        <dbReference type="EMBL" id="KAL3092682.1"/>
    </source>
</evidence>
<dbReference type="InterPro" id="IPR003877">
    <property type="entry name" value="SPRY_dom"/>
</dbReference>
<dbReference type="EMBL" id="JBICCN010000118">
    <property type="protein sequence ID" value="KAL3092682.1"/>
    <property type="molecule type" value="Genomic_DNA"/>
</dbReference>
<comment type="caution">
    <text evidence="2">The sequence shown here is derived from an EMBL/GenBank/DDBJ whole genome shotgun (WGS) entry which is preliminary data.</text>
</comment>
<dbReference type="Gene3D" id="2.60.120.920">
    <property type="match status" value="1"/>
</dbReference>
<dbReference type="SMART" id="SM00449">
    <property type="entry name" value="SPRY"/>
    <property type="match status" value="1"/>
</dbReference>
<dbReference type="SUPFAM" id="SSF49899">
    <property type="entry name" value="Concanavalin A-like lectins/glucanases"/>
    <property type="match status" value="1"/>
</dbReference>
<evidence type="ECO:0000313" key="3">
    <source>
        <dbReference type="Proteomes" id="UP001620645"/>
    </source>
</evidence>
<dbReference type="InterPro" id="IPR001870">
    <property type="entry name" value="B30.2/SPRY"/>
</dbReference>
<accession>A0ABD2JPY5</accession>
<dbReference type="PROSITE" id="PS50188">
    <property type="entry name" value="B302_SPRY"/>
    <property type="match status" value="1"/>
</dbReference>
<gene>
    <name evidence="2" type="ORF">niasHS_007891</name>
</gene>